<evidence type="ECO:0000256" key="2">
    <source>
        <dbReference type="ARBA" id="ARBA00022473"/>
    </source>
</evidence>
<dbReference type="OrthoDB" id="6159439at2759"/>
<organism evidence="12">
    <name type="scientific">Camponotus floridanus</name>
    <name type="common">Florida carpenter ant</name>
    <dbReference type="NCBI Taxonomy" id="104421"/>
    <lineage>
        <taxon>Eukaryota</taxon>
        <taxon>Metazoa</taxon>
        <taxon>Ecdysozoa</taxon>
        <taxon>Arthropoda</taxon>
        <taxon>Hexapoda</taxon>
        <taxon>Insecta</taxon>
        <taxon>Pterygota</taxon>
        <taxon>Neoptera</taxon>
        <taxon>Endopterygota</taxon>
        <taxon>Hymenoptera</taxon>
        <taxon>Apocrita</taxon>
        <taxon>Aculeata</taxon>
        <taxon>Formicoidea</taxon>
        <taxon>Formicidae</taxon>
        <taxon>Formicinae</taxon>
        <taxon>Camponotus</taxon>
    </lineage>
</organism>
<keyword evidence="4 6" id="KW-0371">Homeobox</keyword>
<dbReference type="GO" id="GO:0000978">
    <property type="term" value="F:RNA polymerase II cis-regulatory region sequence-specific DNA binding"/>
    <property type="evidence" value="ECO:0007669"/>
    <property type="project" value="TreeGrafter"/>
</dbReference>
<dbReference type="OMA" id="MDGSPGM"/>
<feature type="region of interest" description="Disordered" evidence="9">
    <location>
        <begin position="57"/>
        <end position="90"/>
    </location>
</feature>
<dbReference type="PROSITE" id="PS00027">
    <property type="entry name" value="HOMEOBOX_1"/>
    <property type="match status" value="1"/>
</dbReference>
<dbReference type="PANTHER" id="PTHR45771:SF6">
    <property type="entry name" value="HOMEOTIC PROTEIN SEX COMBS REDUCED"/>
    <property type="match status" value="1"/>
</dbReference>
<accession>E2ADI6</accession>
<protein>
    <submittedName>
        <fullName evidence="11">Homeotic protein deformed</fullName>
    </submittedName>
</protein>
<evidence type="ECO:0000256" key="6">
    <source>
        <dbReference type="PROSITE-ProRule" id="PRU00108"/>
    </source>
</evidence>
<feature type="DNA-binding region" description="Homeobox" evidence="6">
    <location>
        <begin position="314"/>
        <end position="373"/>
    </location>
</feature>
<dbReference type="PRINTS" id="PR00025">
    <property type="entry name" value="ANTENNAPEDIA"/>
</dbReference>
<keyword evidence="2" id="KW-0217">Developmental protein</keyword>
<feature type="compositionally biased region" description="Low complexity" evidence="9">
    <location>
        <begin position="390"/>
        <end position="400"/>
    </location>
</feature>
<feature type="compositionally biased region" description="Low complexity" evidence="9">
    <location>
        <begin position="61"/>
        <end position="80"/>
    </location>
</feature>
<evidence type="ECO:0000256" key="5">
    <source>
        <dbReference type="ARBA" id="ARBA00023242"/>
    </source>
</evidence>
<dbReference type="InterPro" id="IPR001827">
    <property type="entry name" value="Homeobox_Antennapedia_CS"/>
</dbReference>
<dbReference type="PRINTS" id="PR00024">
    <property type="entry name" value="HOMEOBOX"/>
</dbReference>
<dbReference type="InterPro" id="IPR017970">
    <property type="entry name" value="Homeobox_CS"/>
</dbReference>
<gene>
    <name evidence="11" type="ORF">EAG_06387</name>
</gene>
<dbReference type="CDD" id="cd00086">
    <property type="entry name" value="homeodomain"/>
    <property type="match status" value="1"/>
</dbReference>
<evidence type="ECO:0000256" key="7">
    <source>
        <dbReference type="RuleBase" id="RU000682"/>
    </source>
</evidence>
<dbReference type="InterPro" id="IPR001356">
    <property type="entry name" value="HD"/>
</dbReference>
<dbReference type="STRING" id="104421.E2ADI6"/>
<feature type="compositionally biased region" description="Low complexity" evidence="9">
    <location>
        <begin position="411"/>
        <end position="424"/>
    </location>
</feature>
<evidence type="ECO:0000313" key="12">
    <source>
        <dbReference type="Proteomes" id="UP000000311"/>
    </source>
</evidence>
<dbReference type="InParanoid" id="E2ADI6"/>
<dbReference type="GO" id="GO:0000981">
    <property type="term" value="F:DNA-binding transcription factor activity, RNA polymerase II-specific"/>
    <property type="evidence" value="ECO:0007669"/>
    <property type="project" value="InterPro"/>
</dbReference>
<evidence type="ECO:0000256" key="1">
    <source>
        <dbReference type="ARBA" id="ARBA00004123"/>
    </source>
</evidence>
<evidence type="ECO:0000256" key="3">
    <source>
        <dbReference type="ARBA" id="ARBA00023125"/>
    </source>
</evidence>
<dbReference type="InterPro" id="IPR020479">
    <property type="entry name" value="HD_metazoa"/>
</dbReference>
<dbReference type="Pfam" id="PF00046">
    <property type="entry name" value="Homeodomain"/>
    <property type="match status" value="1"/>
</dbReference>
<feature type="compositionally biased region" description="Polar residues" evidence="9">
    <location>
        <begin position="174"/>
        <end position="197"/>
    </location>
</feature>
<evidence type="ECO:0000259" key="10">
    <source>
        <dbReference type="PROSITE" id="PS50071"/>
    </source>
</evidence>
<dbReference type="Proteomes" id="UP000000311">
    <property type="component" value="Unassembled WGS sequence"/>
</dbReference>
<dbReference type="Gene3D" id="1.10.10.60">
    <property type="entry name" value="Homeodomain-like"/>
    <property type="match status" value="1"/>
</dbReference>
<evidence type="ECO:0000256" key="9">
    <source>
        <dbReference type="SAM" id="MobiDB-lite"/>
    </source>
</evidence>
<feature type="domain" description="Homeobox" evidence="10">
    <location>
        <begin position="312"/>
        <end position="372"/>
    </location>
</feature>
<dbReference type="InterPro" id="IPR017995">
    <property type="entry name" value="Homeobox_antennapedia"/>
</dbReference>
<feature type="region of interest" description="Disordered" evidence="9">
    <location>
        <begin position="371"/>
        <end position="460"/>
    </location>
</feature>
<dbReference type="InterPro" id="IPR050609">
    <property type="entry name" value="Antp_homeobox_Deformed_sf"/>
</dbReference>
<comment type="subcellular location">
    <subcellularLocation>
        <location evidence="1 6 7">Nucleus</location>
    </subcellularLocation>
</comment>
<dbReference type="EMBL" id="GL438756">
    <property type="protein sequence ID" value="EFN68507.1"/>
    <property type="molecule type" value="Genomic_DNA"/>
</dbReference>
<dbReference type="PROSITE" id="PS00032">
    <property type="entry name" value="ANTENNAPEDIA"/>
    <property type="match status" value="1"/>
</dbReference>
<dbReference type="PANTHER" id="PTHR45771">
    <property type="entry name" value="HOMEOTIC PROTEIN DEFORMED"/>
    <property type="match status" value="1"/>
</dbReference>
<keyword evidence="3 6" id="KW-0238">DNA-binding</keyword>
<reference evidence="11 12" key="1">
    <citation type="journal article" date="2010" name="Science">
        <title>Genomic comparison of the ants Camponotus floridanus and Harpegnathos saltator.</title>
        <authorList>
            <person name="Bonasio R."/>
            <person name="Zhang G."/>
            <person name="Ye C."/>
            <person name="Mutti N.S."/>
            <person name="Fang X."/>
            <person name="Qin N."/>
            <person name="Donahue G."/>
            <person name="Yang P."/>
            <person name="Li Q."/>
            <person name="Li C."/>
            <person name="Zhang P."/>
            <person name="Huang Z."/>
            <person name="Berger S.L."/>
            <person name="Reinberg D."/>
            <person name="Wang J."/>
            <person name="Liebig J."/>
        </authorList>
    </citation>
    <scope>NUCLEOTIDE SEQUENCE [LARGE SCALE GENOMIC DNA]</scope>
    <source>
        <strain evidence="12">C129</strain>
    </source>
</reference>
<evidence type="ECO:0000256" key="4">
    <source>
        <dbReference type="ARBA" id="ARBA00023155"/>
    </source>
</evidence>
<dbReference type="GO" id="GO:0045944">
    <property type="term" value="P:positive regulation of transcription by RNA polymerase II"/>
    <property type="evidence" value="ECO:0007669"/>
    <property type="project" value="TreeGrafter"/>
</dbReference>
<feature type="compositionally biased region" description="Gly residues" evidence="9">
    <location>
        <begin position="479"/>
        <end position="488"/>
    </location>
</feature>
<evidence type="ECO:0000313" key="11">
    <source>
        <dbReference type="EMBL" id="EFN68507.1"/>
    </source>
</evidence>
<evidence type="ECO:0000256" key="8">
    <source>
        <dbReference type="RuleBase" id="RU004442"/>
    </source>
</evidence>
<name>E2ADI6_CAMFO</name>
<feature type="compositionally biased region" description="Acidic residues" evidence="9">
    <location>
        <begin position="259"/>
        <end position="269"/>
    </location>
</feature>
<dbReference type="SMART" id="SM00389">
    <property type="entry name" value="HOX"/>
    <property type="match status" value="1"/>
</dbReference>
<feature type="region of interest" description="Disordered" evidence="9">
    <location>
        <begin position="142"/>
        <end position="287"/>
    </location>
</feature>
<feature type="compositionally biased region" description="Low complexity" evidence="9">
    <location>
        <begin position="226"/>
        <end position="253"/>
    </location>
</feature>
<dbReference type="KEGG" id="cfo:105251163"/>
<feature type="region of interest" description="Disordered" evidence="9">
    <location>
        <begin position="475"/>
        <end position="529"/>
    </location>
</feature>
<sequence>MSSFLMNPSAAGGYHHHHQHQQQAGNHHLATTSVMVDPKFPPSEEYSQSNYIPSTGADFFSSGSSGHHLSHPQSQLQYGYHQHHHQAASTPYGASSAVQLNGGYAGYGGYYGPHHPHHQVHTVHHPSLHPHHHAVGALAMPPEAQQPPLTCPSSIQSQQQQQQQPQHQQPSVPTSTILGSTPLSPSIMQNHVQQPDTLQHHQQQHENNACSPAGSGQLHRDNSPDLQTQQSLSQQSQHIQGGQQTPQQQQQQQHHVEDSSDPDDIEDGQMESSPGIMEEEEEDDENRERTIYPWMKKIHVAGVANGSYTPGMEPKRQRTAYTRHQILELEKEFHFNRYLTRRRRIEIAHNLVLSERQIKIWFQNRRMKWKKDNKLPNTKNVRRKNANGQAPPATAKPAKTSGTRAKSGTGNNNSQRKNNNSPSSGMENSLDSNIGHDMGEVHGVSTTLPPPVVHPSFQGHPHSLAHLQAQLSHHHVGGMMDGPTGGPLGHISSGSISPLAPATSPPGLSQVSAPVPPSGIKSDYGLTPL</sequence>
<dbReference type="FunFam" id="1.10.10.60:FF:000055">
    <property type="entry name" value="Homeobox protein Hox-A5"/>
    <property type="match status" value="1"/>
</dbReference>
<dbReference type="InterPro" id="IPR009057">
    <property type="entry name" value="Homeodomain-like_sf"/>
</dbReference>
<dbReference type="PROSITE" id="PS50071">
    <property type="entry name" value="HOMEOBOX_2"/>
    <property type="match status" value="1"/>
</dbReference>
<dbReference type="GO" id="GO:0005654">
    <property type="term" value="C:nucleoplasm"/>
    <property type="evidence" value="ECO:0007669"/>
    <property type="project" value="TreeGrafter"/>
</dbReference>
<keyword evidence="12" id="KW-1185">Reference proteome</keyword>
<feature type="region of interest" description="Disordered" evidence="9">
    <location>
        <begin position="1"/>
        <end position="27"/>
    </location>
</feature>
<dbReference type="GO" id="GO:0009952">
    <property type="term" value="P:anterior/posterior pattern specification"/>
    <property type="evidence" value="ECO:0007669"/>
    <property type="project" value="TreeGrafter"/>
</dbReference>
<comment type="similarity">
    <text evidence="8">Belongs to the Antp homeobox family.</text>
</comment>
<keyword evidence="5 6" id="KW-0539">Nucleus</keyword>
<feature type="compositionally biased region" description="Low complexity" evidence="9">
    <location>
        <begin position="152"/>
        <end position="173"/>
    </location>
</feature>
<feature type="compositionally biased region" description="Polar residues" evidence="9">
    <location>
        <begin position="401"/>
        <end position="410"/>
    </location>
</feature>
<dbReference type="AlphaFoldDB" id="E2ADI6"/>
<dbReference type="SUPFAM" id="SSF46689">
    <property type="entry name" value="Homeodomain-like"/>
    <property type="match status" value="1"/>
</dbReference>
<proteinExistence type="inferred from homology"/>